<dbReference type="RefSeq" id="WP_288196959.1">
    <property type="nucleotide sequence ID" value="NZ_LT608334.1"/>
</dbReference>
<keyword evidence="2" id="KW-0547">Nucleotide-binding</keyword>
<evidence type="ECO:0000313" key="6">
    <source>
        <dbReference type="EMBL" id="SCM76930.1"/>
    </source>
</evidence>
<evidence type="ECO:0000259" key="5">
    <source>
        <dbReference type="PROSITE" id="PS51481"/>
    </source>
</evidence>
<name>A0A212LHG1_9HYPH</name>
<dbReference type="GO" id="GO:0019563">
    <property type="term" value="P:glycerol catabolic process"/>
    <property type="evidence" value="ECO:0007669"/>
    <property type="project" value="TreeGrafter"/>
</dbReference>
<dbReference type="Gene3D" id="3.40.50.10440">
    <property type="entry name" value="Dihydroxyacetone kinase, domain 1"/>
    <property type="match status" value="1"/>
</dbReference>
<dbReference type="SUPFAM" id="SSF82549">
    <property type="entry name" value="DAK1/DegV-like"/>
    <property type="match status" value="1"/>
</dbReference>
<dbReference type="Pfam" id="PF02733">
    <property type="entry name" value="Dak1"/>
    <property type="match status" value="1"/>
</dbReference>
<sequence length="334" mass="35425">MGKPKKLLNNPVDVVTELIDGLTAACGGDLRRLDGRNAVVRTEIADGKVALLIGGGSGHEPMFPGFVGPNLADGAPCGEVFAAPTPDLILDTLSAVDRGRGVLMVYGNYAGDNMNFDIAAELAEEAGIVTRTVRVWDDVAAAPLDRITDRRGIAGDFFVIKVAGGAAAELSDLDEVYRVAVKARDNTRSMGVALAAGSIPETGERTFELPEDEIEIGMGAHGEPGIARRKITDADAIAEEMTDRILADLPFSAGDEVALLVNNLGATTCMEMLIVARKVHQVLKARGIAVHRTDVGSFLTCQEMAGLSITLMKLDGELKRYLDMPARSFAYSRA</sequence>
<evidence type="ECO:0000256" key="2">
    <source>
        <dbReference type="ARBA" id="ARBA00022741"/>
    </source>
</evidence>
<dbReference type="InterPro" id="IPR050861">
    <property type="entry name" value="Dihydroxyacetone_Kinase"/>
</dbReference>
<dbReference type="GO" id="GO:0004371">
    <property type="term" value="F:glycerone kinase activity"/>
    <property type="evidence" value="ECO:0007669"/>
    <property type="project" value="InterPro"/>
</dbReference>
<proteinExistence type="predicted"/>
<dbReference type="EMBL" id="FMJD01000008">
    <property type="protein sequence ID" value="SCM76930.1"/>
    <property type="molecule type" value="Genomic_DNA"/>
</dbReference>
<evidence type="ECO:0000256" key="4">
    <source>
        <dbReference type="ARBA" id="ARBA00022840"/>
    </source>
</evidence>
<evidence type="ECO:0000256" key="3">
    <source>
        <dbReference type="ARBA" id="ARBA00022777"/>
    </source>
</evidence>
<dbReference type="FunFam" id="3.40.50.10440:FF:000001">
    <property type="entry name" value="Dihydroxyacetone kinase, DhaK subunit"/>
    <property type="match status" value="1"/>
</dbReference>
<dbReference type="Gene3D" id="3.30.1180.20">
    <property type="entry name" value="Dihydroxyacetone kinase, domain 2"/>
    <property type="match status" value="1"/>
</dbReference>
<dbReference type="PROSITE" id="PS51481">
    <property type="entry name" value="DHAK"/>
    <property type="match status" value="1"/>
</dbReference>
<dbReference type="InterPro" id="IPR004006">
    <property type="entry name" value="DhaK_dom"/>
</dbReference>
<dbReference type="GO" id="GO:0005524">
    <property type="term" value="F:ATP binding"/>
    <property type="evidence" value="ECO:0007669"/>
    <property type="project" value="UniProtKB-KW"/>
</dbReference>
<dbReference type="PANTHER" id="PTHR28629:SF4">
    <property type="entry name" value="TRIOKINASE_FMN CYCLASE"/>
    <property type="match status" value="1"/>
</dbReference>
<feature type="domain" description="DhaK" evidence="5">
    <location>
        <begin position="10"/>
        <end position="331"/>
    </location>
</feature>
<gene>
    <name evidence="6" type="ORF">KL86PLE_40735</name>
</gene>
<protein>
    <submittedName>
        <fullName evidence="6">Glycerone kinase</fullName>
    </submittedName>
</protein>
<dbReference type="GO" id="GO:0005829">
    <property type="term" value="C:cytosol"/>
    <property type="evidence" value="ECO:0007669"/>
    <property type="project" value="TreeGrafter"/>
</dbReference>
<organism evidence="6">
    <name type="scientific">uncultured Pleomorphomonas sp</name>
    <dbReference type="NCBI Taxonomy" id="442121"/>
    <lineage>
        <taxon>Bacteria</taxon>
        <taxon>Pseudomonadati</taxon>
        <taxon>Pseudomonadota</taxon>
        <taxon>Alphaproteobacteria</taxon>
        <taxon>Hyphomicrobiales</taxon>
        <taxon>Pleomorphomonadaceae</taxon>
        <taxon>Pleomorphomonas</taxon>
        <taxon>environmental samples</taxon>
    </lineage>
</organism>
<reference evidence="6" key="1">
    <citation type="submission" date="2016-08" db="EMBL/GenBank/DDBJ databases">
        <authorList>
            <person name="Seilhamer J.J."/>
        </authorList>
    </citation>
    <scope>NUCLEOTIDE SEQUENCE</scope>
    <source>
        <strain evidence="6">86</strain>
    </source>
</reference>
<keyword evidence="4" id="KW-0067">ATP-binding</keyword>
<evidence type="ECO:0000256" key="1">
    <source>
        <dbReference type="ARBA" id="ARBA00022679"/>
    </source>
</evidence>
<dbReference type="PANTHER" id="PTHR28629">
    <property type="entry name" value="TRIOKINASE/FMN CYCLASE"/>
    <property type="match status" value="1"/>
</dbReference>
<keyword evidence="3 6" id="KW-0418">Kinase</keyword>
<dbReference type="FunFam" id="3.30.1180.20:FF:000001">
    <property type="entry name" value="Dihydroxyacetone kinase 1"/>
    <property type="match status" value="1"/>
</dbReference>
<keyword evidence="1" id="KW-0808">Transferase</keyword>
<dbReference type="AlphaFoldDB" id="A0A212LHG1"/>
<accession>A0A212LHG1</accession>